<feature type="coiled-coil region" evidence="1">
    <location>
        <begin position="35"/>
        <end position="62"/>
    </location>
</feature>
<dbReference type="AlphaFoldDB" id="A0A9D4TNL0"/>
<keyword evidence="4" id="KW-1185">Reference proteome</keyword>
<accession>A0A9D4TNL0</accession>
<feature type="compositionally biased region" description="Low complexity" evidence="2">
    <location>
        <begin position="1"/>
        <end position="19"/>
    </location>
</feature>
<proteinExistence type="predicted"/>
<dbReference type="EMBL" id="SIDB01000007">
    <property type="protein sequence ID" value="KAI3430568.1"/>
    <property type="molecule type" value="Genomic_DNA"/>
</dbReference>
<organism evidence="3 4">
    <name type="scientific">Chlorella vulgaris</name>
    <name type="common">Green alga</name>
    <dbReference type="NCBI Taxonomy" id="3077"/>
    <lineage>
        <taxon>Eukaryota</taxon>
        <taxon>Viridiplantae</taxon>
        <taxon>Chlorophyta</taxon>
        <taxon>core chlorophytes</taxon>
        <taxon>Trebouxiophyceae</taxon>
        <taxon>Chlorellales</taxon>
        <taxon>Chlorellaceae</taxon>
        <taxon>Chlorella clade</taxon>
        <taxon>Chlorella</taxon>
    </lineage>
</organism>
<keyword evidence="1" id="KW-0175">Coiled coil</keyword>
<dbReference type="OrthoDB" id="10535803at2759"/>
<feature type="region of interest" description="Disordered" evidence="2">
    <location>
        <begin position="1"/>
        <end position="23"/>
    </location>
</feature>
<reference evidence="3" key="1">
    <citation type="journal article" date="2019" name="Plant J.">
        <title>Chlorella vulgaris genome assembly and annotation reveals the molecular basis for metabolic acclimation to high light conditions.</title>
        <authorList>
            <person name="Cecchin M."/>
            <person name="Marcolungo L."/>
            <person name="Rossato M."/>
            <person name="Girolomoni L."/>
            <person name="Cosentino E."/>
            <person name="Cuine S."/>
            <person name="Li-Beisson Y."/>
            <person name="Delledonne M."/>
            <person name="Ballottari M."/>
        </authorList>
    </citation>
    <scope>NUCLEOTIDE SEQUENCE</scope>
    <source>
        <strain evidence="3">211/11P</strain>
    </source>
</reference>
<sequence length="74" mass="8300">MPSPQQNATAARRQAQQQQISSVINGLQKTSEAELARTNAQRAVLEATLINLRSKLADLEADNWMFEAPRHTFH</sequence>
<comment type="caution">
    <text evidence="3">The sequence shown here is derived from an EMBL/GenBank/DDBJ whole genome shotgun (WGS) entry which is preliminary data.</text>
</comment>
<evidence type="ECO:0000256" key="1">
    <source>
        <dbReference type="SAM" id="Coils"/>
    </source>
</evidence>
<evidence type="ECO:0000313" key="3">
    <source>
        <dbReference type="EMBL" id="KAI3430568.1"/>
    </source>
</evidence>
<dbReference type="Proteomes" id="UP001055712">
    <property type="component" value="Unassembled WGS sequence"/>
</dbReference>
<protein>
    <submittedName>
        <fullName evidence="3">Uncharacterized protein</fullName>
    </submittedName>
</protein>
<reference evidence="3" key="2">
    <citation type="submission" date="2020-11" db="EMBL/GenBank/DDBJ databases">
        <authorList>
            <person name="Cecchin M."/>
            <person name="Marcolungo L."/>
            <person name="Rossato M."/>
            <person name="Girolomoni L."/>
            <person name="Cosentino E."/>
            <person name="Cuine S."/>
            <person name="Li-Beisson Y."/>
            <person name="Delledonne M."/>
            <person name="Ballottari M."/>
        </authorList>
    </citation>
    <scope>NUCLEOTIDE SEQUENCE</scope>
    <source>
        <strain evidence="3">211/11P</strain>
        <tissue evidence="3">Whole cell</tissue>
    </source>
</reference>
<name>A0A9D4TNL0_CHLVU</name>
<evidence type="ECO:0000313" key="4">
    <source>
        <dbReference type="Proteomes" id="UP001055712"/>
    </source>
</evidence>
<gene>
    <name evidence="3" type="ORF">D9Q98_005161</name>
</gene>
<evidence type="ECO:0000256" key="2">
    <source>
        <dbReference type="SAM" id="MobiDB-lite"/>
    </source>
</evidence>